<comment type="caution">
    <text evidence="2">The sequence shown here is derived from an EMBL/GenBank/DDBJ whole genome shotgun (WGS) entry which is preliminary data.</text>
</comment>
<keyword evidence="1" id="KW-0812">Transmembrane</keyword>
<dbReference type="RefSeq" id="WP_125243930.1">
    <property type="nucleotide sequence ID" value="NZ_RSED01000010.1"/>
</dbReference>
<feature type="transmembrane region" description="Helical" evidence="1">
    <location>
        <begin position="12"/>
        <end position="34"/>
    </location>
</feature>
<sequence>MTRRLHSLRVQGQAMVEYVVVVAAITAALFVPIADDASGGTRLSAIQLLVRGFQTGYAKISSSLSAPE</sequence>
<gene>
    <name evidence="2" type="ORF">EIP75_14140</name>
</gene>
<keyword evidence="3" id="KW-1185">Reference proteome</keyword>
<keyword evidence="1" id="KW-0472">Membrane</keyword>
<dbReference type="Proteomes" id="UP000269265">
    <property type="component" value="Unassembled WGS sequence"/>
</dbReference>
<evidence type="ECO:0000313" key="2">
    <source>
        <dbReference type="EMBL" id="RRS03725.1"/>
    </source>
</evidence>
<protein>
    <submittedName>
        <fullName evidence="2">Uncharacterized protein</fullName>
    </submittedName>
</protein>
<name>A0A3R8TB70_9BURK</name>
<evidence type="ECO:0000256" key="1">
    <source>
        <dbReference type="SAM" id="Phobius"/>
    </source>
</evidence>
<dbReference type="OrthoDB" id="9157072at2"/>
<proteinExistence type="predicted"/>
<accession>A0A3R8TB70</accession>
<keyword evidence="1" id="KW-1133">Transmembrane helix</keyword>
<dbReference type="AlphaFoldDB" id="A0A3R8TB70"/>
<reference evidence="2 3" key="1">
    <citation type="submission" date="2018-12" db="EMBL/GenBank/DDBJ databases">
        <title>The whole draft genome of Aquabacterium sp. SJQ9.</title>
        <authorList>
            <person name="Sun L."/>
            <person name="Gao X."/>
            <person name="Chen W."/>
            <person name="Huang K."/>
        </authorList>
    </citation>
    <scope>NUCLEOTIDE SEQUENCE [LARGE SCALE GENOMIC DNA]</scope>
    <source>
        <strain evidence="2 3">SJQ9</strain>
    </source>
</reference>
<evidence type="ECO:0000313" key="3">
    <source>
        <dbReference type="Proteomes" id="UP000269265"/>
    </source>
</evidence>
<dbReference type="EMBL" id="RSED01000010">
    <property type="protein sequence ID" value="RRS03725.1"/>
    <property type="molecule type" value="Genomic_DNA"/>
</dbReference>
<organism evidence="2 3">
    <name type="scientific">Aquabacterium soli</name>
    <dbReference type="NCBI Taxonomy" id="2493092"/>
    <lineage>
        <taxon>Bacteria</taxon>
        <taxon>Pseudomonadati</taxon>
        <taxon>Pseudomonadota</taxon>
        <taxon>Betaproteobacteria</taxon>
        <taxon>Burkholderiales</taxon>
        <taxon>Aquabacterium</taxon>
    </lineage>
</organism>